<name>A0A8S1TS14_PAROT</name>
<reference evidence="1" key="1">
    <citation type="submission" date="2021-01" db="EMBL/GenBank/DDBJ databases">
        <authorList>
            <consortium name="Genoscope - CEA"/>
            <person name="William W."/>
        </authorList>
    </citation>
    <scope>NUCLEOTIDE SEQUENCE</scope>
</reference>
<evidence type="ECO:0000313" key="1">
    <source>
        <dbReference type="EMBL" id="CAD8154724.1"/>
    </source>
</evidence>
<dbReference type="EMBL" id="CAJJDP010000029">
    <property type="protein sequence ID" value="CAD8154724.1"/>
    <property type="molecule type" value="Genomic_DNA"/>
</dbReference>
<dbReference type="Proteomes" id="UP000683925">
    <property type="component" value="Unassembled WGS sequence"/>
</dbReference>
<comment type="caution">
    <text evidence="1">The sequence shown here is derived from an EMBL/GenBank/DDBJ whole genome shotgun (WGS) entry which is preliminary data.</text>
</comment>
<keyword evidence="2" id="KW-1185">Reference proteome</keyword>
<organism evidence="1 2">
    <name type="scientific">Paramecium octaurelia</name>
    <dbReference type="NCBI Taxonomy" id="43137"/>
    <lineage>
        <taxon>Eukaryota</taxon>
        <taxon>Sar</taxon>
        <taxon>Alveolata</taxon>
        <taxon>Ciliophora</taxon>
        <taxon>Intramacronucleata</taxon>
        <taxon>Oligohymenophorea</taxon>
        <taxon>Peniculida</taxon>
        <taxon>Parameciidae</taxon>
        <taxon>Paramecium</taxon>
    </lineage>
</organism>
<dbReference type="OMA" id="AKIMYLQ"/>
<accession>A0A8S1TS14</accession>
<gene>
    <name evidence="1" type="ORF">POCTA_138.1.T0290320</name>
</gene>
<proteinExistence type="predicted"/>
<protein>
    <submittedName>
        <fullName evidence="1">Uncharacterized protein</fullName>
    </submittedName>
</protein>
<evidence type="ECO:0000313" key="2">
    <source>
        <dbReference type="Proteomes" id="UP000683925"/>
    </source>
</evidence>
<sequence>MLCLFDQVRERKNILISTFFQHQHQQRIVEKFQLIVLLYIRKIKALYKEEEKNNNINFQQLIVHQREENGEIFYFDLKQREIDRVTQMRIKLRR</sequence>
<dbReference type="AlphaFoldDB" id="A0A8S1TS14"/>